<evidence type="ECO:0000313" key="1">
    <source>
        <dbReference type="EMBL" id="TRY63251.1"/>
    </source>
</evidence>
<comment type="caution">
    <text evidence="1">The sequence shown here is derived from an EMBL/GenBank/DDBJ whole genome shotgun (WGS) entry which is preliminary data.</text>
</comment>
<dbReference type="EMBL" id="VCGU01000458">
    <property type="protein sequence ID" value="TRY63251.1"/>
    <property type="molecule type" value="Genomic_DNA"/>
</dbReference>
<reference evidence="1 2" key="1">
    <citation type="journal article" date="2018" name="Nat. Ecol. Evol.">
        <title>Genomic signatures of mitonuclear coevolution across populations of Tigriopus californicus.</title>
        <authorList>
            <person name="Barreto F.S."/>
            <person name="Watson E.T."/>
            <person name="Lima T.G."/>
            <person name="Willett C.S."/>
            <person name="Edmands S."/>
            <person name="Li W."/>
            <person name="Burton R.S."/>
        </authorList>
    </citation>
    <scope>NUCLEOTIDE SEQUENCE [LARGE SCALE GENOMIC DNA]</scope>
    <source>
        <strain evidence="1 2">San Diego</strain>
    </source>
</reference>
<sequence>MGVYEPYANQSSITYGDKNFPVYMHTLTENRSEFGMGPRHSFLYYYKNEIPALNETECPDGCWMIGMYDPTPGNYWFGRKYWRFTGFQEACPDSASSSGGEILNDRGQPDSLILKCLA</sequence>
<dbReference type="Proteomes" id="UP000318571">
    <property type="component" value="Chromosome 10"/>
</dbReference>
<gene>
    <name evidence="1" type="ORF">TCAL_05775</name>
</gene>
<evidence type="ECO:0000313" key="2">
    <source>
        <dbReference type="Proteomes" id="UP000318571"/>
    </source>
</evidence>
<protein>
    <submittedName>
        <fullName evidence="1">Uncharacterized protein</fullName>
    </submittedName>
</protein>
<keyword evidence="2" id="KW-1185">Reference proteome</keyword>
<dbReference type="AlphaFoldDB" id="A0A553NCT9"/>
<organism evidence="1 2">
    <name type="scientific">Tigriopus californicus</name>
    <name type="common">Marine copepod</name>
    <dbReference type="NCBI Taxonomy" id="6832"/>
    <lineage>
        <taxon>Eukaryota</taxon>
        <taxon>Metazoa</taxon>
        <taxon>Ecdysozoa</taxon>
        <taxon>Arthropoda</taxon>
        <taxon>Crustacea</taxon>
        <taxon>Multicrustacea</taxon>
        <taxon>Hexanauplia</taxon>
        <taxon>Copepoda</taxon>
        <taxon>Harpacticoida</taxon>
        <taxon>Harpacticidae</taxon>
        <taxon>Tigriopus</taxon>
    </lineage>
</organism>
<name>A0A553NCT9_TIGCA</name>
<proteinExistence type="predicted"/>
<accession>A0A553NCT9</accession>